<keyword evidence="2" id="KW-0812">Transmembrane</keyword>
<protein>
    <submittedName>
        <fullName evidence="3">CU044_5270 family protein</fullName>
    </submittedName>
</protein>
<proteinExistence type="predicted"/>
<comment type="caution">
    <text evidence="3">The sequence shown here is derived from an EMBL/GenBank/DDBJ whole genome shotgun (WGS) entry which is preliminary data.</text>
</comment>
<evidence type="ECO:0000313" key="3">
    <source>
        <dbReference type="EMBL" id="MFC6881419.1"/>
    </source>
</evidence>
<dbReference type="RefSeq" id="WP_160822834.1">
    <property type="nucleotide sequence ID" value="NZ_JBHSXS010000008.1"/>
</dbReference>
<name>A0ABW2CI48_9ACTN</name>
<organism evidence="3 4">
    <name type="scientific">Actinomadura yumaensis</name>
    <dbReference type="NCBI Taxonomy" id="111807"/>
    <lineage>
        <taxon>Bacteria</taxon>
        <taxon>Bacillati</taxon>
        <taxon>Actinomycetota</taxon>
        <taxon>Actinomycetes</taxon>
        <taxon>Streptosporangiales</taxon>
        <taxon>Thermomonosporaceae</taxon>
        <taxon>Actinomadura</taxon>
    </lineage>
</organism>
<evidence type="ECO:0000313" key="4">
    <source>
        <dbReference type="Proteomes" id="UP001596380"/>
    </source>
</evidence>
<accession>A0ABW2CI48</accession>
<dbReference type="EMBL" id="JBHSXS010000008">
    <property type="protein sequence ID" value="MFC6881419.1"/>
    <property type="molecule type" value="Genomic_DNA"/>
</dbReference>
<keyword evidence="2" id="KW-1133">Transmembrane helix</keyword>
<reference evidence="4" key="1">
    <citation type="journal article" date="2019" name="Int. J. Syst. Evol. Microbiol.">
        <title>The Global Catalogue of Microorganisms (GCM) 10K type strain sequencing project: providing services to taxonomists for standard genome sequencing and annotation.</title>
        <authorList>
            <consortium name="The Broad Institute Genomics Platform"/>
            <consortium name="The Broad Institute Genome Sequencing Center for Infectious Disease"/>
            <person name="Wu L."/>
            <person name="Ma J."/>
        </authorList>
    </citation>
    <scope>NUCLEOTIDE SEQUENCE [LARGE SCALE GENOMIC DNA]</scope>
    <source>
        <strain evidence="4">JCM 3369</strain>
    </source>
</reference>
<feature type="transmembrane region" description="Helical" evidence="2">
    <location>
        <begin position="58"/>
        <end position="79"/>
    </location>
</feature>
<dbReference type="NCBIfam" id="NF038083">
    <property type="entry name" value="CU044_5270_fam"/>
    <property type="match status" value="1"/>
</dbReference>
<dbReference type="Proteomes" id="UP001596380">
    <property type="component" value="Unassembled WGS sequence"/>
</dbReference>
<dbReference type="InterPro" id="IPR047789">
    <property type="entry name" value="CU044_5270-like"/>
</dbReference>
<feature type="compositionally biased region" description="Basic residues" evidence="1">
    <location>
        <begin position="40"/>
        <end position="52"/>
    </location>
</feature>
<keyword evidence="2" id="KW-0472">Membrane</keyword>
<feature type="region of interest" description="Disordered" evidence="1">
    <location>
        <begin position="32"/>
        <end position="52"/>
    </location>
</feature>
<evidence type="ECO:0000256" key="2">
    <source>
        <dbReference type="SAM" id="Phobius"/>
    </source>
</evidence>
<gene>
    <name evidence="3" type="ORF">ACFQKB_16740</name>
</gene>
<keyword evidence="4" id="KW-1185">Reference proteome</keyword>
<evidence type="ECO:0000256" key="1">
    <source>
        <dbReference type="SAM" id="MobiDB-lite"/>
    </source>
</evidence>
<sequence>MNELDTLRAAQPDVPAPSERTLDAALARVLADAPETRPGGRPRGRARRAALPRPGRRAVLAGGLGVAAAVAVGVVPVLGGHGSAPAEAAVVLHRAATATRAGTDTAARPGQWIYVESSVRGVPGQGVRWAPGEDADTPRPTTTFHIRSWYPATGGKFRDCEPSGRHGWCTPDLASVVRQVNGREEGNALLPDRNGWDSGNESFVRSLPTDPALLRARVYAQADQKNFLKNFDRDQTAVETIADLMQAHIPRDLRAALYDVLARVPGVHLVDDAVDNAGRHGIGFSRTGQGQSLQIIVARGSYRYLGDRLTAVENLPGGVKAGTVLRWSAQLRVAVTDKPRQRPT</sequence>